<proteinExistence type="predicted"/>
<feature type="coiled-coil region" evidence="1">
    <location>
        <begin position="32"/>
        <end position="59"/>
    </location>
</feature>
<dbReference type="Proteomes" id="UP000287969">
    <property type="component" value="Chromosome"/>
</dbReference>
<dbReference type="InterPro" id="IPR038503">
    <property type="entry name" value="SpoIIIAH_sf"/>
</dbReference>
<evidence type="ECO:0000256" key="1">
    <source>
        <dbReference type="SAM" id="Coils"/>
    </source>
</evidence>
<sequence length="210" mass="23912">MFSVKKPAFITILVVLLVLAGYLNHYLTQKSAIKSSNEYQKYEEEKLAEENEKNSLQTISEEKVQVVESENPADLIEDTNKNIEESLTEEVSAQKSNYFVEYRLSRDKMRAGLIDKLNDIVNNEKTKAETRDEAQKEIMRIGALSENELYIEGLIKAKGFDDALVFLKEDSAKVVVSAKELTEQDVVKILEIIKSETNLDSDKIKIMKKA</sequence>
<dbReference type="Pfam" id="PF12685">
    <property type="entry name" value="SpoIIIAH"/>
    <property type="match status" value="1"/>
</dbReference>
<dbReference type="KEGG" id="spoa:EQM13_09285"/>
<gene>
    <name evidence="2" type="ORF">EQM13_09285</name>
</gene>
<keyword evidence="1" id="KW-0175">Coiled coil</keyword>
<accession>A0A410QD72</accession>
<dbReference type="InterPro" id="IPR024232">
    <property type="entry name" value="SpoIIIAH"/>
</dbReference>
<dbReference type="OrthoDB" id="1707181at2"/>
<dbReference type="AlphaFoldDB" id="A0A410QD72"/>
<keyword evidence="3" id="KW-1185">Reference proteome</keyword>
<protein>
    <submittedName>
        <fullName evidence="2">SpoIIIAH-like family protein</fullName>
    </submittedName>
</protein>
<organism evidence="2 3">
    <name type="scientific">Acidilutibacter cellobiosedens</name>
    <dbReference type="NCBI Taxonomy" id="2507161"/>
    <lineage>
        <taxon>Bacteria</taxon>
        <taxon>Bacillati</taxon>
        <taxon>Bacillota</taxon>
        <taxon>Tissierellia</taxon>
        <taxon>Tissierellales</taxon>
        <taxon>Acidilutibacteraceae</taxon>
        <taxon>Acidilutibacter</taxon>
    </lineage>
</organism>
<reference evidence="3" key="1">
    <citation type="submission" date="2019-01" db="EMBL/GenBank/DDBJ databases">
        <title>Draft genomes of a novel of Sporanaerobacter strains.</title>
        <authorList>
            <person name="Ma S."/>
        </authorList>
    </citation>
    <scope>NUCLEOTIDE SEQUENCE [LARGE SCALE GENOMIC DNA]</scope>
    <source>
        <strain evidence="3">NJN-17</strain>
    </source>
</reference>
<dbReference type="EMBL" id="CP035282">
    <property type="protein sequence ID" value="QAT61768.1"/>
    <property type="molecule type" value="Genomic_DNA"/>
</dbReference>
<name>A0A410QD72_9FIRM</name>
<dbReference type="Gene3D" id="1.10.287.4300">
    <property type="entry name" value="Stage III sporulation protein AH-like"/>
    <property type="match status" value="1"/>
</dbReference>
<evidence type="ECO:0000313" key="2">
    <source>
        <dbReference type="EMBL" id="QAT61768.1"/>
    </source>
</evidence>
<evidence type="ECO:0000313" key="3">
    <source>
        <dbReference type="Proteomes" id="UP000287969"/>
    </source>
</evidence>
<dbReference type="RefSeq" id="WP_071138613.1">
    <property type="nucleotide sequence ID" value="NZ_CP035282.1"/>
</dbReference>